<protein>
    <submittedName>
        <fullName evidence="1">Uncharacterized protein</fullName>
    </submittedName>
</protein>
<sequence>MKLIANCFGWGMPEQYHWQLENPREITPIPYIGRLGIFEVPDELVRSAIAL</sequence>
<reference evidence="1 2" key="1">
    <citation type="journal article" date="2020" name="ISME J.">
        <title>Comparative genomics reveals insights into cyanobacterial evolution and habitat adaptation.</title>
        <authorList>
            <person name="Chen M.Y."/>
            <person name="Teng W.K."/>
            <person name="Zhao L."/>
            <person name="Hu C.X."/>
            <person name="Zhou Y.K."/>
            <person name="Han B.P."/>
            <person name="Song L.R."/>
            <person name="Shu W.S."/>
        </authorList>
    </citation>
    <scope>NUCLEOTIDE SEQUENCE [LARGE SCALE GENOMIC DNA]</scope>
    <source>
        <strain evidence="1 2">FACHB-838</strain>
    </source>
</reference>
<comment type="caution">
    <text evidence="1">The sequence shown here is derived from an EMBL/GenBank/DDBJ whole genome shotgun (WGS) entry which is preliminary data.</text>
</comment>
<dbReference type="Proteomes" id="UP000623440">
    <property type="component" value="Unassembled WGS sequence"/>
</dbReference>
<dbReference type="RefSeq" id="WP_190944766.1">
    <property type="nucleotide sequence ID" value="NZ_JACJSI010000146.1"/>
</dbReference>
<name>A0ABR8DZ96_9NOSO</name>
<evidence type="ECO:0000313" key="2">
    <source>
        <dbReference type="Proteomes" id="UP000623440"/>
    </source>
</evidence>
<dbReference type="EMBL" id="JACJSI010000146">
    <property type="protein sequence ID" value="MBD2534245.1"/>
    <property type="molecule type" value="Genomic_DNA"/>
</dbReference>
<evidence type="ECO:0000313" key="1">
    <source>
        <dbReference type="EMBL" id="MBD2534245.1"/>
    </source>
</evidence>
<gene>
    <name evidence="1" type="ORF">H6G97_33870</name>
</gene>
<proteinExistence type="predicted"/>
<keyword evidence="2" id="KW-1185">Reference proteome</keyword>
<accession>A0ABR8DZ96</accession>
<organism evidence="1 2">
    <name type="scientific">Nostoc flagelliforme FACHB-838</name>
    <dbReference type="NCBI Taxonomy" id="2692904"/>
    <lineage>
        <taxon>Bacteria</taxon>
        <taxon>Bacillati</taxon>
        <taxon>Cyanobacteriota</taxon>
        <taxon>Cyanophyceae</taxon>
        <taxon>Nostocales</taxon>
        <taxon>Nostocaceae</taxon>
        <taxon>Nostoc</taxon>
    </lineage>
</organism>